<dbReference type="InterPro" id="IPR051156">
    <property type="entry name" value="Mito/Outer_Membr_Metalloprot"/>
</dbReference>
<accession>A0A5S3P893</accession>
<keyword evidence="5" id="KW-0862">Zinc</keyword>
<comment type="cofactor">
    <cofactor evidence="1">
        <name>Zn(2+)</name>
        <dbReference type="ChEBI" id="CHEBI:29105"/>
    </cofactor>
</comment>
<dbReference type="GO" id="GO:0016020">
    <property type="term" value="C:membrane"/>
    <property type="evidence" value="ECO:0007669"/>
    <property type="project" value="TreeGrafter"/>
</dbReference>
<evidence type="ECO:0000256" key="5">
    <source>
        <dbReference type="ARBA" id="ARBA00022833"/>
    </source>
</evidence>
<dbReference type="Gene3D" id="3.30.2010.10">
    <property type="entry name" value="Metalloproteases ('zincins'), catalytic domain"/>
    <property type="match status" value="1"/>
</dbReference>
<keyword evidence="4" id="KW-0378">Hydrolase</keyword>
<evidence type="ECO:0000256" key="3">
    <source>
        <dbReference type="ARBA" id="ARBA00022723"/>
    </source>
</evidence>
<gene>
    <name evidence="9" type="ORF">FEV51_00415</name>
</gene>
<organism evidence="9 10">
    <name type="scientific">Qipengyuania marisflavi</name>
    <dbReference type="NCBI Taxonomy" id="2486356"/>
    <lineage>
        <taxon>Bacteria</taxon>
        <taxon>Pseudomonadati</taxon>
        <taxon>Pseudomonadota</taxon>
        <taxon>Alphaproteobacteria</taxon>
        <taxon>Sphingomonadales</taxon>
        <taxon>Erythrobacteraceae</taxon>
        <taxon>Qipengyuania</taxon>
    </lineage>
</organism>
<dbReference type="GO" id="GO:0046872">
    <property type="term" value="F:metal ion binding"/>
    <property type="evidence" value="ECO:0007669"/>
    <property type="project" value="UniProtKB-KW"/>
</dbReference>
<evidence type="ECO:0000313" key="10">
    <source>
        <dbReference type="Proteomes" id="UP000309668"/>
    </source>
</evidence>
<dbReference type="OrthoDB" id="9810445at2"/>
<dbReference type="InterPro" id="IPR001915">
    <property type="entry name" value="Peptidase_M48"/>
</dbReference>
<keyword evidence="3" id="KW-0479">Metal-binding</keyword>
<reference evidence="9 10" key="1">
    <citation type="submission" date="2019-05" db="EMBL/GenBank/DDBJ databases">
        <title>Erythrobacter marisflavi sp. nov., isolated from isolated from water of an estuary environment.</title>
        <authorList>
            <person name="Yoon J.-H."/>
        </authorList>
    </citation>
    <scope>NUCLEOTIDE SEQUENCE [LARGE SCALE GENOMIC DNA]</scope>
    <source>
        <strain evidence="9 10">KEM-5</strain>
    </source>
</reference>
<comment type="caution">
    <text evidence="9">The sequence shown here is derived from an EMBL/GenBank/DDBJ whole genome shotgun (WGS) entry which is preliminary data.</text>
</comment>
<name>A0A5S3P893_9SPHN</name>
<dbReference type="PROSITE" id="PS51257">
    <property type="entry name" value="PROKAR_LIPOPROTEIN"/>
    <property type="match status" value="1"/>
</dbReference>
<evidence type="ECO:0000256" key="1">
    <source>
        <dbReference type="ARBA" id="ARBA00001947"/>
    </source>
</evidence>
<dbReference type="AlphaFoldDB" id="A0A5S3P893"/>
<feature type="domain" description="Peptidase M48" evidence="8">
    <location>
        <begin position="64"/>
        <end position="258"/>
    </location>
</feature>
<keyword evidence="10" id="KW-1185">Reference proteome</keyword>
<evidence type="ECO:0000313" key="9">
    <source>
        <dbReference type="EMBL" id="TMM49709.1"/>
    </source>
</evidence>
<dbReference type="PANTHER" id="PTHR22726:SF1">
    <property type="entry name" value="METALLOENDOPEPTIDASE OMA1, MITOCHONDRIAL"/>
    <property type="match status" value="1"/>
</dbReference>
<evidence type="ECO:0000256" key="4">
    <source>
        <dbReference type="ARBA" id="ARBA00022801"/>
    </source>
</evidence>
<evidence type="ECO:0000256" key="7">
    <source>
        <dbReference type="SAM" id="SignalP"/>
    </source>
</evidence>
<dbReference type="Proteomes" id="UP000309668">
    <property type="component" value="Unassembled WGS sequence"/>
</dbReference>
<dbReference type="CDD" id="cd07324">
    <property type="entry name" value="M48C_Oma1-like"/>
    <property type="match status" value="1"/>
</dbReference>
<feature type="signal peptide" evidence="7">
    <location>
        <begin position="1"/>
        <end position="20"/>
    </location>
</feature>
<protein>
    <submittedName>
        <fullName evidence="9">Peptidase M48 Ste24p</fullName>
    </submittedName>
</protein>
<keyword evidence="2" id="KW-0645">Protease</keyword>
<proteinExistence type="predicted"/>
<evidence type="ECO:0000256" key="2">
    <source>
        <dbReference type="ARBA" id="ARBA00022670"/>
    </source>
</evidence>
<sequence length="491" mass="51841">MTPIKTAAISTTALLSLTLAGCGPLGGANIPSASAPITQTEAQQGAQAHPQLLNEFGGAMTGSQAQYVEQVGKNIAVQSGLGNARESFTVSLLNSPVNNAFAIPGGYIYTTRQLVGLMNNEAELAGVLGHEVGHVAARHSQRRQAKAQQNSLLGAAGAILSGVLLGNSGIGQQIGQTLMQGSQLLTLKFSRSQELEADDLGIRYLNQAGYDPHAMGTVLRSLAMQNSLDARVQGRDDARIPAWASTHPDPASRVQSALAKAQGGTGVTNRDTFLTRIDGLLYGDDPKQGVIEGRQFIHPDMRLSFTAPQGFYMVNGTRAVTISGQSGRAQLTLAPYNGNLNNYVGTVFAGLSKEQQVQPQGIQRTTVNGIPAAYGTARVNSGNGQVDVTVFAYEFANNQAYHFLAISPAGQASAFNSMFGSMRKISAQEAANVIPRVIDVVTVGANDSTQSLASRMAYTDNQLERFRVLNGLSGNENVSRGQKVKIVVRGR</sequence>
<keyword evidence="7" id="KW-0732">Signal</keyword>
<dbReference type="GO" id="GO:0051603">
    <property type="term" value="P:proteolysis involved in protein catabolic process"/>
    <property type="evidence" value="ECO:0007669"/>
    <property type="project" value="TreeGrafter"/>
</dbReference>
<dbReference type="GO" id="GO:0004222">
    <property type="term" value="F:metalloendopeptidase activity"/>
    <property type="evidence" value="ECO:0007669"/>
    <property type="project" value="InterPro"/>
</dbReference>
<evidence type="ECO:0000259" key="8">
    <source>
        <dbReference type="Pfam" id="PF01435"/>
    </source>
</evidence>
<dbReference type="Pfam" id="PF01435">
    <property type="entry name" value="Peptidase_M48"/>
    <property type="match status" value="1"/>
</dbReference>
<feature type="chain" id="PRO_5024456272" evidence="7">
    <location>
        <begin position="21"/>
        <end position="491"/>
    </location>
</feature>
<dbReference type="PANTHER" id="PTHR22726">
    <property type="entry name" value="METALLOENDOPEPTIDASE OMA1"/>
    <property type="match status" value="1"/>
</dbReference>
<evidence type="ECO:0000256" key="6">
    <source>
        <dbReference type="ARBA" id="ARBA00023049"/>
    </source>
</evidence>
<dbReference type="RefSeq" id="WP_138615272.1">
    <property type="nucleotide sequence ID" value="NZ_VCAO01000001.1"/>
</dbReference>
<keyword evidence="6" id="KW-0482">Metalloprotease</keyword>
<dbReference type="EMBL" id="VCAO01000001">
    <property type="protein sequence ID" value="TMM49709.1"/>
    <property type="molecule type" value="Genomic_DNA"/>
</dbReference>